<evidence type="ECO:0000256" key="3">
    <source>
        <dbReference type="SAM" id="SignalP"/>
    </source>
</evidence>
<evidence type="ECO:0000256" key="1">
    <source>
        <dbReference type="SAM" id="MobiDB-lite"/>
    </source>
</evidence>
<organism evidence="5 6">
    <name type="scientific">Lasiosphaeris hirsuta</name>
    <dbReference type="NCBI Taxonomy" id="260670"/>
    <lineage>
        <taxon>Eukaryota</taxon>
        <taxon>Fungi</taxon>
        <taxon>Dikarya</taxon>
        <taxon>Ascomycota</taxon>
        <taxon>Pezizomycotina</taxon>
        <taxon>Sordariomycetes</taxon>
        <taxon>Sordariomycetidae</taxon>
        <taxon>Sordariales</taxon>
        <taxon>Lasiosphaeriaceae</taxon>
        <taxon>Lasiosphaeris</taxon>
    </lineage>
</organism>
<proteinExistence type="predicted"/>
<keyword evidence="2" id="KW-1133">Transmembrane helix</keyword>
<reference evidence="5" key="1">
    <citation type="submission" date="2023-06" db="EMBL/GenBank/DDBJ databases">
        <title>Genome-scale phylogeny and comparative genomics of the fungal order Sordariales.</title>
        <authorList>
            <consortium name="Lawrence Berkeley National Laboratory"/>
            <person name="Hensen N."/>
            <person name="Bonometti L."/>
            <person name="Westerberg I."/>
            <person name="Brannstrom I.O."/>
            <person name="Guillou S."/>
            <person name="Cros-Aarteil S."/>
            <person name="Calhoun S."/>
            <person name="Haridas S."/>
            <person name="Kuo A."/>
            <person name="Mondo S."/>
            <person name="Pangilinan J."/>
            <person name="Riley R."/>
            <person name="Labutti K."/>
            <person name="Andreopoulos B."/>
            <person name="Lipzen A."/>
            <person name="Chen C."/>
            <person name="Yanf M."/>
            <person name="Daum C."/>
            <person name="Ng V."/>
            <person name="Clum A."/>
            <person name="Steindorff A."/>
            <person name="Ohm R."/>
            <person name="Martin F."/>
            <person name="Silar P."/>
            <person name="Natvig D."/>
            <person name="Lalanne C."/>
            <person name="Gautier V."/>
            <person name="Ament-Velasquez S.L."/>
            <person name="Kruys A."/>
            <person name="Hutchinson M.I."/>
            <person name="Powell A.J."/>
            <person name="Barry K."/>
            <person name="Miller A.N."/>
            <person name="Grigoriev I.V."/>
            <person name="Debuchy R."/>
            <person name="Gladieux P."/>
            <person name="Thoren M.H."/>
            <person name="Johannesson H."/>
        </authorList>
    </citation>
    <scope>NUCLEOTIDE SEQUENCE</scope>
    <source>
        <strain evidence="5">SMH4607-1</strain>
    </source>
</reference>
<feature type="signal peptide" evidence="3">
    <location>
        <begin position="1"/>
        <end position="25"/>
    </location>
</feature>
<comment type="caution">
    <text evidence="5">The sequence shown here is derived from an EMBL/GenBank/DDBJ whole genome shotgun (WGS) entry which is preliminary data.</text>
</comment>
<keyword evidence="6" id="KW-1185">Reference proteome</keyword>
<gene>
    <name evidence="5" type="ORF">B0H67DRAFT_228194</name>
</gene>
<sequence>MAPQRAGRVWAFLGIVALLCGIASAQTGPSIPIKYCATANTADTAPIQSDYQSQGRCFQNCTDASFALAIVQAKNCWCSNIAPNRDTQKPLSNCENPCPGYPTDYCGGSGSFGYMELANDPSGTAPGTSNTKTPTTTSSIARETETETMQNTVKITVTLAPSATPSSELHPSTAAPPNGDGPAAPSTRAPEPTVQTVTVGGVVKTVTATPLPTGSGTPELATTPGPTGLSTGATVGIAVGIVGIFAVCAIILFLWCLKRKRRDGVEGMFSASSRRDSSPGALGTPQMGEVSSNTRVASGSNGQPAGGVWDVNSQSSKRRSHLMPIDPRLDPFSTKNIYVRDQNKSQHSISSLQDNHDYSRRIQDPPRVLRATNPDPDD</sequence>
<evidence type="ECO:0000313" key="6">
    <source>
        <dbReference type="Proteomes" id="UP001172102"/>
    </source>
</evidence>
<feature type="compositionally biased region" description="Low complexity" evidence="1">
    <location>
        <begin position="128"/>
        <end position="139"/>
    </location>
</feature>
<protein>
    <recommendedName>
        <fullName evidence="4">WSC domain-containing protein</fullName>
    </recommendedName>
</protein>
<keyword evidence="2" id="KW-0812">Transmembrane</keyword>
<name>A0AA40AFI8_9PEZI</name>
<evidence type="ECO:0000259" key="4">
    <source>
        <dbReference type="PROSITE" id="PS51212"/>
    </source>
</evidence>
<feature type="transmembrane region" description="Helical" evidence="2">
    <location>
        <begin position="235"/>
        <end position="257"/>
    </location>
</feature>
<dbReference type="EMBL" id="JAUKUA010000004">
    <property type="protein sequence ID" value="KAK0714902.1"/>
    <property type="molecule type" value="Genomic_DNA"/>
</dbReference>
<feature type="region of interest" description="Disordered" evidence="1">
    <location>
        <begin position="118"/>
        <end position="139"/>
    </location>
</feature>
<dbReference type="SMART" id="SM00321">
    <property type="entry name" value="WSC"/>
    <property type="match status" value="1"/>
</dbReference>
<evidence type="ECO:0000256" key="2">
    <source>
        <dbReference type="SAM" id="Phobius"/>
    </source>
</evidence>
<keyword evidence="3" id="KW-0732">Signal</keyword>
<feature type="compositionally biased region" description="Basic and acidic residues" evidence="1">
    <location>
        <begin position="354"/>
        <end position="364"/>
    </location>
</feature>
<dbReference type="InterPro" id="IPR002889">
    <property type="entry name" value="WSC_carb-bd"/>
</dbReference>
<feature type="region of interest" description="Disordered" evidence="1">
    <location>
        <begin position="162"/>
        <end position="199"/>
    </location>
</feature>
<dbReference type="AlphaFoldDB" id="A0AA40AFI8"/>
<feature type="region of interest" description="Disordered" evidence="1">
    <location>
        <begin position="268"/>
        <end position="378"/>
    </location>
</feature>
<evidence type="ECO:0000313" key="5">
    <source>
        <dbReference type="EMBL" id="KAK0714902.1"/>
    </source>
</evidence>
<accession>A0AA40AFI8</accession>
<keyword evidence="2" id="KW-0472">Membrane</keyword>
<feature type="compositionally biased region" description="Polar residues" evidence="1">
    <location>
        <begin position="289"/>
        <end position="303"/>
    </location>
</feature>
<dbReference type="PROSITE" id="PS51212">
    <property type="entry name" value="WSC"/>
    <property type="match status" value="1"/>
</dbReference>
<feature type="compositionally biased region" description="Low complexity" evidence="1">
    <location>
        <begin position="175"/>
        <end position="185"/>
    </location>
</feature>
<feature type="chain" id="PRO_5041346235" description="WSC domain-containing protein" evidence="3">
    <location>
        <begin position="26"/>
        <end position="378"/>
    </location>
</feature>
<feature type="domain" description="WSC" evidence="4">
    <location>
        <begin position="30"/>
        <end position="118"/>
    </location>
</feature>
<dbReference type="Proteomes" id="UP001172102">
    <property type="component" value="Unassembled WGS sequence"/>
</dbReference>
<dbReference type="Pfam" id="PF01822">
    <property type="entry name" value="WSC"/>
    <property type="match status" value="1"/>
</dbReference>